<reference evidence="2" key="1">
    <citation type="submission" date="2018-06" db="EMBL/GenBank/DDBJ databases">
        <title>Genome assembly of Danube salmon.</title>
        <authorList>
            <person name="Macqueen D.J."/>
            <person name="Gundappa M.K."/>
        </authorList>
    </citation>
    <scope>NUCLEOTIDE SEQUENCE [LARGE SCALE GENOMIC DNA]</scope>
</reference>
<dbReference type="InterPro" id="IPR015505">
    <property type="entry name" value="Coronin"/>
</dbReference>
<dbReference type="Proteomes" id="UP000314982">
    <property type="component" value="Unassembled WGS sequence"/>
</dbReference>
<evidence type="ECO:0000313" key="1">
    <source>
        <dbReference type="Ensembl" id="ENSHHUP00000066571.1"/>
    </source>
</evidence>
<proteinExistence type="predicted"/>
<dbReference type="Ensembl" id="ENSHHUT00000068816.1">
    <property type="protein sequence ID" value="ENSHHUP00000066571.1"/>
    <property type="gene ID" value="ENSHHUG00000039265.1"/>
</dbReference>
<dbReference type="STRING" id="62062.ENSHHUP00000066571"/>
<name>A0A4W5PPE2_9TELE</name>
<organism evidence="1 2">
    <name type="scientific">Hucho hucho</name>
    <name type="common">huchen</name>
    <dbReference type="NCBI Taxonomy" id="62062"/>
    <lineage>
        <taxon>Eukaryota</taxon>
        <taxon>Metazoa</taxon>
        <taxon>Chordata</taxon>
        <taxon>Craniata</taxon>
        <taxon>Vertebrata</taxon>
        <taxon>Euteleostomi</taxon>
        <taxon>Actinopterygii</taxon>
        <taxon>Neopterygii</taxon>
        <taxon>Teleostei</taxon>
        <taxon>Protacanthopterygii</taxon>
        <taxon>Salmoniformes</taxon>
        <taxon>Salmonidae</taxon>
        <taxon>Salmoninae</taxon>
        <taxon>Hucho</taxon>
    </lineage>
</organism>
<keyword evidence="2" id="KW-1185">Reference proteome</keyword>
<reference evidence="1" key="3">
    <citation type="submission" date="2025-09" db="UniProtKB">
        <authorList>
            <consortium name="Ensembl"/>
        </authorList>
    </citation>
    <scope>IDENTIFICATION</scope>
</reference>
<dbReference type="AlphaFoldDB" id="A0A4W5PPE2"/>
<accession>A0A4W5PPE2</accession>
<dbReference type="GeneTree" id="ENSGT00940000155598"/>
<evidence type="ECO:0000313" key="2">
    <source>
        <dbReference type="Proteomes" id="UP000314982"/>
    </source>
</evidence>
<sequence>MPKRGLDVSSCEVFRFYRLVTVKDLVEPLSMIVPRKSPKTFQDDIFPMTAGNEAALTAQQWLSGMNRGQCNREPRWATMALSCI</sequence>
<dbReference type="SMART" id="SM01167">
    <property type="entry name" value="DUF1900"/>
    <property type="match status" value="1"/>
</dbReference>
<dbReference type="GO" id="GO:0051015">
    <property type="term" value="F:actin filament binding"/>
    <property type="evidence" value="ECO:0007669"/>
    <property type="project" value="TreeGrafter"/>
</dbReference>
<dbReference type="PANTHER" id="PTHR10856:SF2">
    <property type="entry name" value="CORONIN-2A"/>
    <property type="match status" value="1"/>
</dbReference>
<dbReference type="Pfam" id="PF16300">
    <property type="entry name" value="WD40_4"/>
    <property type="match status" value="1"/>
</dbReference>
<reference evidence="1" key="2">
    <citation type="submission" date="2025-08" db="UniProtKB">
        <authorList>
            <consortium name="Ensembl"/>
        </authorList>
    </citation>
    <scope>IDENTIFICATION</scope>
</reference>
<dbReference type="PANTHER" id="PTHR10856">
    <property type="entry name" value="CORONIN"/>
    <property type="match status" value="1"/>
</dbReference>
<protein>
    <submittedName>
        <fullName evidence="1">Uncharacterized protein</fullName>
    </submittedName>
</protein>